<evidence type="ECO:0000256" key="1">
    <source>
        <dbReference type="SAM" id="Phobius"/>
    </source>
</evidence>
<keyword evidence="1" id="KW-0812">Transmembrane</keyword>
<organism evidence="2 3">
    <name type="scientific">Rothia aerolata</name>
    <dbReference type="NCBI Taxonomy" id="1812262"/>
    <lineage>
        <taxon>Bacteria</taxon>
        <taxon>Bacillati</taxon>
        <taxon>Actinomycetota</taxon>
        <taxon>Actinomycetes</taxon>
        <taxon>Micrococcales</taxon>
        <taxon>Micrococcaceae</taxon>
        <taxon>Rothia</taxon>
    </lineage>
</organism>
<keyword evidence="1" id="KW-1133">Transmembrane helix</keyword>
<dbReference type="AlphaFoldDB" id="A0A917IP28"/>
<keyword evidence="3" id="KW-1185">Reference proteome</keyword>
<feature type="transmembrane region" description="Helical" evidence="1">
    <location>
        <begin position="21"/>
        <end position="47"/>
    </location>
</feature>
<dbReference type="RefSeq" id="WP_188358844.1">
    <property type="nucleotide sequence ID" value="NZ_BMDC01000001.1"/>
</dbReference>
<gene>
    <name evidence="2" type="ORF">GCM10007359_06110</name>
</gene>
<dbReference type="Proteomes" id="UP000600171">
    <property type="component" value="Unassembled WGS sequence"/>
</dbReference>
<reference evidence="2 3" key="1">
    <citation type="journal article" date="2014" name="Int. J. Syst. Evol. Microbiol.">
        <title>Complete genome sequence of Corynebacterium casei LMG S-19264T (=DSM 44701T), isolated from a smear-ripened cheese.</title>
        <authorList>
            <consortium name="US DOE Joint Genome Institute (JGI-PGF)"/>
            <person name="Walter F."/>
            <person name="Albersmeier A."/>
            <person name="Kalinowski J."/>
            <person name="Ruckert C."/>
        </authorList>
    </citation>
    <scope>NUCLEOTIDE SEQUENCE [LARGE SCALE GENOMIC DNA]</scope>
    <source>
        <strain evidence="2 3">CCM 8669</strain>
    </source>
</reference>
<sequence length="84" mass="9237">MGEPKKKWWDGDKELRSAGDLVSGGGTAGAVMTILYVIIGIAFWSLVGYGLDRLFGTSWIVWIGALIGAFGGFYLVYYHMRNSK</sequence>
<protein>
    <recommendedName>
        <fullName evidence="4">AtpZ/AtpI family protein</fullName>
    </recommendedName>
</protein>
<keyword evidence="1" id="KW-0472">Membrane</keyword>
<evidence type="ECO:0008006" key="4">
    <source>
        <dbReference type="Google" id="ProtNLM"/>
    </source>
</evidence>
<accession>A0A917IP28</accession>
<feature type="transmembrane region" description="Helical" evidence="1">
    <location>
        <begin position="59"/>
        <end position="78"/>
    </location>
</feature>
<comment type="caution">
    <text evidence="2">The sequence shown here is derived from an EMBL/GenBank/DDBJ whole genome shotgun (WGS) entry which is preliminary data.</text>
</comment>
<name>A0A917IP28_9MICC</name>
<proteinExistence type="predicted"/>
<evidence type="ECO:0000313" key="2">
    <source>
        <dbReference type="EMBL" id="GGH59167.1"/>
    </source>
</evidence>
<dbReference type="EMBL" id="BMDC01000001">
    <property type="protein sequence ID" value="GGH59167.1"/>
    <property type="molecule type" value="Genomic_DNA"/>
</dbReference>
<evidence type="ECO:0000313" key="3">
    <source>
        <dbReference type="Proteomes" id="UP000600171"/>
    </source>
</evidence>